<dbReference type="CDD" id="cd06661">
    <property type="entry name" value="GGCT_like"/>
    <property type="match status" value="1"/>
</dbReference>
<dbReference type="Gene3D" id="3.10.490.10">
    <property type="entry name" value="Gamma-glutamyl cyclotransferase-like"/>
    <property type="match status" value="1"/>
</dbReference>
<organism evidence="2 3">
    <name type="scientific">Thalassotalea insulae</name>
    <dbReference type="NCBI Taxonomy" id="2056778"/>
    <lineage>
        <taxon>Bacteria</taxon>
        <taxon>Pseudomonadati</taxon>
        <taxon>Pseudomonadota</taxon>
        <taxon>Gammaproteobacteria</taxon>
        <taxon>Alteromonadales</taxon>
        <taxon>Colwelliaceae</taxon>
        <taxon>Thalassotalea</taxon>
    </lineage>
</organism>
<dbReference type="PANTHER" id="PTHR12935">
    <property type="entry name" value="GAMMA-GLUTAMYLCYCLOTRANSFERASE"/>
    <property type="match status" value="1"/>
</dbReference>
<name>A0ABQ6GSF0_9GAMM</name>
<evidence type="ECO:0000313" key="2">
    <source>
        <dbReference type="EMBL" id="GLX78322.1"/>
    </source>
</evidence>
<evidence type="ECO:0000313" key="3">
    <source>
        <dbReference type="Proteomes" id="UP001157186"/>
    </source>
</evidence>
<dbReference type="Proteomes" id="UP001157186">
    <property type="component" value="Unassembled WGS sequence"/>
</dbReference>
<dbReference type="InterPro" id="IPR036568">
    <property type="entry name" value="GGCT-like_sf"/>
</dbReference>
<proteinExistence type="predicted"/>
<dbReference type="InterPro" id="IPR013024">
    <property type="entry name" value="GGCT-like"/>
</dbReference>
<gene>
    <name evidence="2" type="ORF">tinsulaeT_16620</name>
</gene>
<dbReference type="RefSeq" id="WP_284244209.1">
    <property type="nucleotide sequence ID" value="NZ_BSST01000001.1"/>
</dbReference>
<evidence type="ECO:0000256" key="1">
    <source>
        <dbReference type="ARBA" id="ARBA00023239"/>
    </source>
</evidence>
<protein>
    <submittedName>
        <fullName evidence="2">Gamma-glutamylcyclotransferase</fullName>
    </submittedName>
</protein>
<accession>A0ABQ6GSF0</accession>
<keyword evidence="3" id="KW-1185">Reference proteome</keyword>
<dbReference type="EMBL" id="BSST01000001">
    <property type="protein sequence ID" value="GLX78322.1"/>
    <property type="molecule type" value="Genomic_DNA"/>
</dbReference>
<sequence>MKYFAYGSNMSLLRLTARVPSAKRIGLYQLNGHRLRFDKASHDGSGKGNIEQTNNQEDKVFGAIFDIADAEKAALDAVEGLGVGYEIKIITVEDYLGNQQQAFTYYATDINPLLSPYYWYLNHVIIGAKEIGVPKNYLENIQSVNSIEDPNTQRSAQEYAIYLK</sequence>
<dbReference type="PANTHER" id="PTHR12935:SF0">
    <property type="entry name" value="GAMMA-GLUTAMYLCYCLOTRANSFERASE"/>
    <property type="match status" value="1"/>
</dbReference>
<dbReference type="Pfam" id="PF13772">
    <property type="entry name" value="AIG2_2"/>
    <property type="match status" value="1"/>
</dbReference>
<comment type="caution">
    <text evidence="2">The sequence shown here is derived from an EMBL/GenBank/DDBJ whole genome shotgun (WGS) entry which is preliminary data.</text>
</comment>
<reference evidence="2 3" key="1">
    <citation type="submission" date="2023-03" db="EMBL/GenBank/DDBJ databases">
        <title>Draft genome sequence of Thalassotalea insulae KCTC 62186T.</title>
        <authorList>
            <person name="Sawabe T."/>
        </authorList>
    </citation>
    <scope>NUCLEOTIDE SEQUENCE [LARGE SCALE GENOMIC DNA]</scope>
    <source>
        <strain evidence="2 3">KCTC 62186</strain>
    </source>
</reference>
<dbReference type="SUPFAM" id="SSF110857">
    <property type="entry name" value="Gamma-glutamyl cyclotransferase-like"/>
    <property type="match status" value="1"/>
</dbReference>
<keyword evidence="1" id="KW-0456">Lyase</keyword>
<dbReference type="InterPro" id="IPR017939">
    <property type="entry name" value="G-Glutamylcylcotransferase"/>
</dbReference>